<evidence type="ECO:0000313" key="3">
    <source>
        <dbReference type="EMBL" id="OGI64633.1"/>
    </source>
</evidence>
<keyword evidence="2" id="KW-1133">Transmembrane helix</keyword>
<keyword evidence="2" id="KW-0812">Transmembrane</keyword>
<evidence type="ECO:0000256" key="1">
    <source>
        <dbReference type="SAM" id="Coils"/>
    </source>
</evidence>
<feature type="transmembrane region" description="Helical" evidence="2">
    <location>
        <begin position="12"/>
        <end position="33"/>
    </location>
</feature>
<name>A0A1F6V4N5_9BACT</name>
<comment type="caution">
    <text evidence="3">The sequence shown here is derived from an EMBL/GenBank/DDBJ whole genome shotgun (WGS) entry which is preliminary data.</text>
</comment>
<gene>
    <name evidence="3" type="ORF">A2642_01940</name>
</gene>
<evidence type="ECO:0000313" key="4">
    <source>
        <dbReference type="Proteomes" id="UP000178700"/>
    </source>
</evidence>
<dbReference type="Proteomes" id="UP000178700">
    <property type="component" value="Unassembled WGS sequence"/>
</dbReference>
<accession>A0A1F6V4N5</accession>
<dbReference type="Gene3D" id="3.90.20.10">
    <property type="match status" value="1"/>
</dbReference>
<dbReference type="AlphaFoldDB" id="A0A1F6V4N5"/>
<keyword evidence="2" id="KW-0472">Membrane</keyword>
<protein>
    <submittedName>
        <fullName evidence="3">Uncharacterized protein</fullName>
    </submittedName>
</protein>
<keyword evidence="1" id="KW-0175">Coiled coil</keyword>
<dbReference type="EMBL" id="MFTJ01000045">
    <property type="protein sequence ID" value="OGI64633.1"/>
    <property type="molecule type" value="Genomic_DNA"/>
</dbReference>
<sequence length="244" mass="27939">MELNEKQNKEKIISWISFILVIFVLGGMFWYVYQEQNNTIAGFQENAQRLQQENEAVNKTLDEMTKNLDKTNTGFQNNVEQLQQENEMVNKTLGTANKTLNELKKTLAKTNDELAVVKFVCSGFTECKQQMGKMLQERLLKRNGIDTFTEEGGGTGLNFYKYFLVPQKWDGSADPVSNEMLAFIKAECPAKIYNQQGFLVSKSRYRISKTKIAEIIMDNSDDGSSEILCAWTVDETTKQFQKID</sequence>
<feature type="coiled-coil region" evidence="1">
    <location>
        <begin position="33"/>
        <end position="113"/>
    </location>
</feature>
<evidence type="ECO:0000256" key="2">
    <source>
        <dbReference type="SAM" id="Phobius"/>
    </source>
</evidence>
<organism evidence="3 4">
    <name type="scientific">Candidatus Nomurabacteria bacterium RIFCSPHIGHO2_01_FULL_39_10</name>
    <dbReference type="NCBI Taxonomy" id="1801733"/>
    <lineage>
        <taxon>Bacteria</taxon>
        <taxon>Candidatus Nomuraibacteriota</taxon>
    </lineage>
</organism>
<proteinExistence type="predicted"/>
<reference evidence="3 4" key="1">
    <citation type="journal article" date="2016" name="Nat. Commun.">
        <title>Thousands of microbial genomes shed light on interconnected biogeochemical processes in an aquifer system.</title>
        <authorList>
            <person name="Anantharaman K."/>
            <person name="Brown C.T."/>
            <person name="Hug L.A."/>
            <person name="Sharon I."/>
            <person name="Castelle C.J."/>
            <person name="Probst A.J."/>
            <person name="Thomas B.C."/>
            <person name="Singh A."/>
            <person name="Wilkins M.J."/>
            <person name="Karaoz U."/>
            <person name="Brodie E.L."/>
            <person name="Williams K.H."/>
            <person name="Hubbard S.S."/>
            <person name="Banfield J.F."/>
        </authorList>
    </citation>
    <scope>NUCLEOTIDE SEQUENCE [LARGE SCALE GENOMIC DNA]</scope>
</reference>